<feature type="transmembrane region" description="Helical" evidence="8">
    <location>
        <begin position="200"/>
        <end position="220"/>
    </location>
</feature>
<keyword evidence="10" id="KW-1185">Reference proteome</keyword>
<dbReference type="EMBL" id="JACJLA010000020">
    <property type="protein sequence ID" value="MBM6913438.1"/>
    <property type="molecule type" value="Genomic_DNA"/>
</dbReference>
<keyword evidence="7 8" id="KW-0472">Membrane</keyword>
<evidence type="ECO:0000256" key="6">
    <source>
        <dbReference type="ARBA" id="ARBA00023065"/>
    </source>
</evidence>
<evidence type="ECO:0000256" key="4">
    <source>
        <dbReference type="ARBA" id="ARBA00022692"/>
    </source>
</evidence>
<keyword evidence="6" id="KW-0406">Ion transport</keyword>
<evidence type="ECO:0000313" key="10">
    <source>
        <dbReference type="Proteomes" id="UP000707138"/>
    </source>
</evidence>
<name>A0ABS2GJJ3_9FIRM</name>
<evidence type="ECO:0000256" key="1">
    <source>
        <dbReference type="ARBA" id="ARBA00004651"/>
    </source>
</evidence>
<dbReference type="PANTHER" id="PTHR32024:SF1">
    <property type="entry name" value="KTR SYSTEM POTASSIUM UPTAKE PROTEIN B"/>
    <property type="match status" value="1"/>
</dbReference>
<feature type="transmembrane region" description="Helical" evidence="8">
    <location>
        <begin position="417"/>
        <end position="439"/>
    </location>
</feature>
<feature type="transmembrane region" description="Helical" evidence="8">
    <location>
        <begin position="23"/>
        <end position="43"/>
    </location>
</feature>
<comment type="subcellular location">
    <subcellularLocation>
        <location evidence="1">Cell membrane</location>
        <topology evidence="1">Multi-pass membrane protein</topology>
    </subcellularLocation>
</comment>
<reference evidence="9 10" key="1">
    <citation type="journal article" date="2021" name="Sci. Rep.">
        <title>The distribution of antibiotic resistance genes in chicken gut microbiota commensals.</title>
        <authorList>
            <person name="Juricova H."/>
            <person name="Matiasovicova J."/>
            <person name="Kubasova T."/>
            <person name="Cejkova D."/>
            <person name="Rychlik I."/>
        </authorList>
    </citation>
    <scope>NUCLEOTIDE SEQUENCE [LARGE SCALE GENOMIC DNA]</scope>
    <source>
        <strain evidence="9 10">An537</strain>
    </source>
</reference>
<feature type="transmembrane region" description="Helical" evidence="8">
    <location>
        <begin position="141"/>
        <end position="161"/>
    </location>
</feature>
<evidence type="ECO:0000313" key="9">
    <source>
        <dbReference type="EMBL" id="MBM6913438.1"/>
    </source>
</evidence>
<keyword evidence="3" id="KW-1003">Cell membrane</keyword>
<protein>
    <submittedName>
        <fullName evidence="9">Cation transporter</fullName>
    </submittedName>
</protein>
<evidence type="ECO:0000256" key="2">
    <source>
        <dbReference type="ARBA" id="ARBA00022448"/>
    </source>
</evidence>
<keyword evidence="2" id="KW-0813">Transport</keyword>
<organism evidence="9 10">
    <name type="scientific">Veillonella magna</name>
    <dbReference type="NCBI Taxonomy" id="464322"/>
    <lineage>
        <taxon>Bacteria</taxon>
        <taxon>Bacillati</taxon>
        <taxon>Bacillota</taxon>
        <taxon>Negativicutes</taxon>
        <taxon>Veillonellales</taxon>
        <taxon>Veillonellaceae</taxon>
        <taxon>Veillonella</taxon>
    </lineage>
</organism>
<gene>
    <name evidence="9" type="ORF">H6A01_08935</name>
</gene>
<dbReference type="RefSeq" id="WP_156886151.1">
    <property type="nucleotide sequence ID" value="NZ_JACJMC010000020.1"/>
</dbReference>
<proteinExistence type="predicted"/>
<accession>A0ABS2GJJ3</accession>
<dbReference type="InterPro" id="IPR003445">
    <property type="entry name" value="Cat_transpt"/>
</dbReference>
<sequence>MIMYQPSIHTKWHQDRMRSINPYRMLAASFLITMLVGTLLLLLPVSARPGETTRFVDAAFTAVSCVSVTGLASVDTYTHWSLTGRVIMTILIQLGGLGIMTFTTLVAFLFGQRIGLQSRLLLQEDLGQDGLRGILRIAKRVAYLTFGVEALGGVVYVWQLYPYIGSEAYYVGFMQAVSSFCNAGFVFFDNALPYAMVTDWVFTINTCILIIVGGFGYMAIFDMWANRKRGFVFFALHTKVMLVGTLALLVLGTVGVLGMEWNNPLTLGPLSITDKLQAAFFQAVTPRTAGLATIDYGAVHANTAFLTMLLMFIGAGPNSTGGGVKITTMVVVWVAAMSIFSPRHDVELFKRRLSQQHIVKAFGIMFFSTLLIIVATGILAWVESYRFLDITFEVTSAFATVGLSRGITMELSDISKWTLIVVMFSGRIGVLALIGSVALRHQPPRPISYPEGNVLL</sequence>
<dbReference type="Pfam" id="PF02386">
    <property type="entry name" value="TrkH"/>
    <property type="match status" value="1"/>
</dbReference>
<comment type="caution">
    <text evidence="9">The sequence shown here is derived from an EMBL/GenBank/DDBJ whole genome shotgun (WGS) entry which is preliminary data.</text>
</comment>
<evidence type="ECO:0000256" key="8">
    <source>
        <dbReference type="SAM" id="Phobius"/>
    </source>
</evidence>
<keyword evidence="5 8" id="KW-1133">Transmembrane helix</keyword>
<evidence type="ECO:0000256" key="7">
    <source>
        <dbReference type="ARBA" id="ARBA00023136"/>
    </source>
</evidence>
<evidence type="ECO:0000256" key="5">
    <source>
        <dbReference type="ARBA" id="ARBA00022989"/>
    </source>
</evidence>
<feature type="transmembrane region" description="Helical" evidence="8">
    <location>
        <begin position="361"/>
        <end position="382"/>
    </location>
</feature>
<evidence type="ECO:0000256" key="3">
    <source>
        <dbReference type="ARBA" id="ARBA00022475"/>
    </source>
</evidence>
<feature type="transmembrane region" description="Helical" evidence="8">
    <location>
        <begin position="322"/>
        <end position="340"/>
    </location>
</feature>
<dbReference type="PANTHER" id="PTHR32024">
    <property type="entry name" value="TRK SYSTEM POTASSIUM UPTAKE PROTEIN TRKG-RELATED"/>
    <property type="match status" value="1"/>
</dbReference>
<feature type="transmembrane region" description="Helical" evidence="8">
    <location>
        <begin position="86"/>
        <end position="110"/>
    </location>
</feature>
<dbReference type="Proteomes" id="UP000707138">
    <property type="component" value="Unassembled WGS sequence"/>
</dbReference>
<keyword evidence="4 8" id="KW-0812">Transmembrane</keyword>
<feature type="transmembrane region" description="Helical" evidence="8">
    <location>
        <begin position="240"/>
        <end position="259"/>
    </location>
</feature>